<evidence type="ECO:0000313" key="2">
    <source>
        <dbReference type="Proteomes" id="UP000011083"/>
    </source>
</evidence>
<gene>
    <name evidence="1" type="ORF">ACA1_063570</name>
</gene>
<organism evidence="1 2">
    <name type="scientific">Acanthamoeba castellanii (strain ATCC 30010 / Neff)</name>
    <dbReference type="NCBI Taxonomy" id="1257118"/>
    <lineage>
        <taxon>Eukaryota</taxon>
        <taxon>Amoebozoa</taxon>
        <taxon>Discosea</taxon>
        <taxon>Longamoebia</taxon>
        <taxon>Centramoebida</taxon>
        <taxon>Acanthamoebidae</taxon>
        <taxon>Acanthamoeba</taxon>
    </lineage>
</organism>
<reference evidence="1 2" key="1">
    <citation type="journal article" date="2013" name="Genome Biol.">
        <title>Genome of Acanthamoeba castellanii highlights extensive lateral gene transfer and early evolution of tyrosine kinase signaling.</title>
        <authorList>
            <person name="Clarke M."/>
            <person name="Lohan A.J."/>
            <person name="Liu B."/>
            <person name="Lagkouvardos I."/>
            <person name="Roy S."/>
            <person name="Zafar N."/>
            <person name="Bertelli C."/>
            <person name="Schilde C."/>
            <person name="Kianianmomeni A."/>
            <person name="Burglin T.R."/>
            <person name="Frech C."/>
            <person name="Turcotte B."/>
            <person name="Kopec K.O."/>
            <person name="Synnott J.M."/>
            <person name="Choo C."/>
            <person name="Paponov I."/>
            <person name="Finkler A."/>
            <person name="Soon Heng Tan C."/>
            <person name="Hutchins A.P."/>
            <person name="Weinmeier T."/>
            <person name="Rattei T."/>
            <person name="Chu J.S."/>
            <person name="Gimenez G."/>
            <person name="Irimia M."/>
            <person name="Rigden D.J."/>
            <person name="Fitzpatrick D.A."/>
            <person name="Lorenzo-Morales J."/>
            <person name="Bateman A."/>
            <person name="Chiu C.H."/>
            <person name="Tang P."/>
            <person name="Hegemann P."/>
            <person name="Fromm H."/>
            <person name="Raoult D."/>
            <person name="Greub G."/>
            <person name="Miranda-Saavedra D."/>
            <person name="Chen N."/>
            <person name="Nash P."/>
            <person name="Ginger M.L."/>
            <person name="Horn M."/>
            <person name="Schaap P."/>
            <person name="Caler L."/>
            <person name="Loftus B."/>
        </authorList>
    </citation>
    <scope>NUCLEOTIDE SEQUENCE [LARGE SCALE GENOMIC DNA]</scope>
    <source>
        <strain evidence="1 2">Neff</strain>
    </source>
</reference>
<evidence type="ECO:0000313" key="1">
    <source>
        <dbReference type="EMBL" id="ELR17593.1"/>
    </source>
</evidence>
<dbReference type="AlphaFoldDB" id="L8GYK5"/>
<keyword evidence="2" id="KW-1185">Reference proteome</keyword>
<accession>L8GYK5</accession>
<name>L8GYK5_ACACF</name>
<proteinExistence type="predicted"/>
<dbReference type="RefSeq" id="XP_004339606.1">
    <property type="nucleotide sequence ID" value="XM_004339558.1"/>
</dbReference>
<dbReference type="EMBL" id="KB007974">
    <property type="protein sequence ID" value="ELR17593.1"/>
    <property type="molecule type" value="Genomic_DNA"/>
</dbReference>
<sequence length="530" mass="57835">MKSLHAKMTRLAIVQEAKDFHIVEEQEQATTEAAGTVLDNFKASVSYLYQNTDLFGSAKDITVPPISQMQSVVQRRAGSLPKVYQQEYAQPLLNNFDQFLSEIDSDPTFTETICAAVYQHSSDFVAARGYLNRFQAVCATLYDDFLNNEVRKKLNLPLIEKFPPLAMFQKSLTREVVLKKQSGDGGPFTITSDSVQQLFGGTIGVVSLPGTYRQHPLLWSSLAHEVGGHDVLHADPGLLTELGQAVKSSIRNSDPSLGTLWQYWIDETASDVYGLLHYGPEFELNLAIFFAAINLQINGPSADWLRFTSYSGSDGQLDPHPTDILRLSVGKGALNALTNLSASSKAGYSEIIDEIINFVVSQNGGHTTITLQGFGKQTYDLKLMQSIAEQVGAVIVTTKLRALNGRSIQDITTWSQDDEKTAQTLVPILLNPNPDLSNLPPEATAQHVLSAASLAVLTNPSGAAYATMTKNVNRLLDAAFNADPLWNPKKKVAVRHLYIGESGPGIGAPSARAAVASSKTKKEPIRPFWL</sequence>
<dbReference type="Proteomes" id="UP000011083">
    <property type="component" value="Unassembled WGS sequence"/>
</dbReference>
<dbReference type="VEuPathDB" id="AmoebaDB:ACA1_063570"/>
<dbReference type="KEGG" id="acan:ACA1_063570"/>
<protein>
    <submittedName>
        <fullName evidence="1">Uncharacterized protein</fullName>
    </submittedName>
</protein>
<dbReference type="GeneID" id="14917797"/>